<dbReference type="Pfam" id="PF09777">
    <property type="entry name" value="OSTMP1"/>
    <property type="match status" value="1"/>
</dbReference>
<feature type="chain" id="PRO_5002828444" evidence="2">
    <location>
        <begin position="18"/>
        <end position="311"/>
    </location>
</feature>
<reference evidence="3" key="2">
    <citation type="journal article" date="2009" name="PLoS Genet.">
        <title>Phylogenomics of unusual histone H2A Variants in Bdelloid rotifers.</title>
        <authorList>
            <person name="Van Doninck K."/>
            <person name="Mandigo M.L."/>
            <person name="Hur J.H."/>
            <person name="Wang P."/>
            <person name="Guglielmini J."/>
            <person name="Milinkovitch M.C."/>
            <person name="Lane W.S."/>
            <person name="Meselson M."/>
        </authorList>
    </citation>
    <scope>NUCLEOTIDE SEQUENCE</scope>
    <source>
        <strain evidence="3">Prhis-4</strain>
    </source>
</reference>
<organism evidence="3">
    <name type="scientific">Philodina roseola</name>
    <name type="common">Rotifer</name>
    <dbReference type="NCBI Taxonomy" id="96448"/>
    <lineage>
        <taxon>Eukaryota</taxon>
        <taxon>Metazoa</taxon>
        <taxon>Spiralia</taxon>
        <taxon>Gnathifera</taxon>
        <taxon>Rotifera</taxon>
        <taxon>Eurotatoria</taxon>
        <taxon>Bdelloidea</taxon>
        <taxon>Philodinida</taxon>
        <taxon>Philodinidae</taxon>
        <taxon>Philodina</taxon>
    </lineage>
</organism>
<sequence length="311" mass="35885">MIFHRIFIVFLVVVVHADYRDPIYPIENPCLAILTRLAQVSADFLNCAVTRSRPFRLCEGCVTSYGQLDDLVKLLSKTYSDLDRKITCQQFLESYDSIQLVAQMISFVNNIWITSFCNSCIASFHDVNGTIYSNLTTDTVDFFNKKVKFDLCLYNATGQIVPIVPIDLNVTANTSVCSACVTTYNDLNHLFFKMTQENQGVCMDLVDTMNYTRLLWSKIYACRRHDPDYMAVIGISVFIPTLVLVFYVSAVFKGERKEKKLSRRELTKNFFGFFFSFEKNFFSSLEKRLPRRLAANARVDTQTWLWSNLNE</sequence>
<keyword evidence="2" id="KW-0732">Signal</keyword>
<keyword evidence="1" id="KW-0472">Membrane</keyword>
<evidence type="ECO:0000256" key="2">
    <source>
        <dbReference type="SAM" id="SignalP"/>
    </source>
</evidence>
<dbReference type="EMBL" id="EU850441">
    <property type="protein sequence ID" value="ACF75521.1"/>
    <property type="molecule type" value="Genomic_DNA"/>
</dbReference>
<feature type="transmembrane region" description="Helical" evidence="1">
    <location>
        <begin position="229"/>
        <end position="252"/>
    </location>
</feature>
<dbReference type="PANTHER" id="PTHR15644">
    <property type="entry name" value="OSTEOPETROSIS ASSOCIATED TRANSMEMBRANE PROTEIN 1"/>
    <property type="match status" value="1"/>
</dbReference>
<name>B5AHC6_PHIRO</name>
<feature type="signal peptide" evidence="2">
    <location>
        <begin position="1"/>
        <end position="17"/>
    </location>
</feature>
<dbReference type="GO" id="GO:0005829">
    <property type="term" value="C:cytosol"/>
    <property type="evidence" value="ECO:0007669"/>
    <property type="project" value="TreeGrafter"/>
</dbReference>
<protein>
    <submittedName>
        <fullName evidence="3">Osteopetrosis associated transmembrane protein</fullName>
    </submittedName>
</protein>
<evidence type="ECO:0000256" key="1">
    <source>
        <dbReference type="SAM" id="Phobius"/>
    </source>
</evidence>
<evidence type="ECO:0000313" key="3">
    <source>
        <dbReference type="EMBL" id="ACF75521.1"/>
    </source>
</evidence>
<dbReference type="InterPro" id="IPR019172">
    <property type="entry name" value="Osteopetrosis-assoc_TM_1"/>
</dbReference>
<proteinExistence type="predicted"/>
<keyword evidence="1 3" id="KW-0812">Transmembrane</keyword>
<dbReference type="PANTHER" id="PTHR15644:SF2">
    <property type="entry name" value="OSTEOPETROSIS-ASSOCIATED TRANSMEMBRANE PROTEIN 1"/>
    <property type="match status" value="1"/>
</dbReference>
<keyword evidence="1" id="KW-1133">Transmembrane helix</keyword>
<reference evidence="3" key="1">
    <citation type="journal article" date="2009" name="Mol. Biol. Evol.">
        <title>Degenerate tetraploidy was established before bdelloid rotifer families diverged.</title>
        <authorList>
            <person name="Hur J.H."/>
            <person name="Van Doninck K."/>
            <person name="Mandigo M.L."/>
            <person name="Meselson M."/>
        </authorList>
    </citation>
    <scope>NUCLEOTIDE SEQUENCE</scope>
    <source>
        <strain evidence="3">Prhis-4</strain>
    </source>
</reference>
<dbReference type="AlphaFoldDB" id="B5AHC6"/>
<accession>B5AHC6</accession>